<dbReference type="InterPro" id="IPR037187">
    <property type="entry name" value="DnaK_N"/>
</dbReference>
<dbReference type="PROSITE" id="PS51128">
    <property type="entry name" value="ZF_DKSA_2"/>
    <property type="match status" value="1"/>
</dbReference>
<evidence type="ECO:0000256" key="3">
    <source>
        <dbReference type="ARBA" id="ARBA00022833"/>
    </source>
</evidence>
<feature type="domain" description="Zinc finger DksA/TraR C4-type" evidence="5">
    <location>
        <begin position="80"/>
        <end position="113"/>
    </location>
</feature>
<evidence type="ECO:0000259" key="5">
    <source>
        <dbReference type="Pfam" id="PF01258"/>
    </source>
</evidence>
<dbReference type="InterPro" id="IPR000962">
    <property type="entry name" value="Znf_DskA_TraR"/>
</dbReference>
<dbReference type="InterPro" id="IPR020458">
    <property type="entry name" value="Znf_DskA_TraR_CS"/>
</dbReference>
<feature type="zinc finger region" description="dksA C4-type" evidence="4">
    <location>
        <begin position="84"/>
        <end position="108"/>
    </location>
</feature>
<dbReference type="EMBL" id="CP063079">
    <property type="protein sequence ID" value="QOQ89672.1"/>
    <property type="molecule type" value="Genomic_DNA"/>
</dbReference>
<dbReference type="PANTHER" id="PTHR33823">
    <property type="entry name" value="RNA POLYMERASE-BINDING TRANSCRIPTION FACTOR DKSA-RELATED"/>
    <property type="match status" value="1"/>
</dbReference>
<evidence type="ECO:0000313" key="6">
    <source>
        <dbReference type="EMBL" id="QOQ89672.1"/>
    </source>
</evidence>
<protein>
    <submittedName>
        <fullName evidence="6">RNA polymerase-binding protein DksA</fullName>
    </submittedName>
</protein>
<keyword evidence="2" id="KW-0863">Zinc-finger</keyword>
<dbReference type="PANTHER" id="PTHR33823:SF4">
    <property type="entry name" value="GENERAL STRESS PROTEIN 16O"/>
    <property type="match status" value="1"/>
</dbReference>
<evidence type="ECO:0000256" key="2">
    <source>
        <dbReference type="ARBA" id="ARBA00022771"/>
    </source>
</evidence>
<keyword evidence="3" id="KW-0862">Zinc</keyword>
<evidence type="ECO:0000313" key="7">
    <source>
        <dbReference type="Proteomes" id="UP000595070"/>
    </source>
</evidence>
<dbReference type="NCBIfam" id="NF033459">
    <property type="entry name" value="DksA_like"/>
    <property type="match status" value="1"/>
</dbReference>
<gene>
    <name evidence="6" type="primary">dksA</name>
    <name evidence="6" type="ORF">IMC75_04230</name>
</gene>
<evidence type="ECO:0000256" key="1">
    <source>
        <dbReference type="ARBA" id="ARBA00022723"/>
    </source>
</evidence>
<keyword evidence="7" id="KW-1185">Reference proteome</keyword>
<dbReference type="SUPFAM" id="SSF57716">
    <property type="entry name" value="Glucocorticoid receptor-like (DNA-binding domain)"/>
    <property type="match status" value="1"/>
</dbReference>
<sequence length="118" mass="14084">MQELNLEEFKNILTQRQKEILKQLQGNIDNIHNLHDSQPSDEVDLQQIDNSSHIDFTINENLKIELEEIRISLNKIEQNIYGVCESCEEYIHPERLKVKPHAKYCINCRENLEKRREL</sequence>
<dbReference type="SUPFAM" id="SSF109635">
    <property type="entry name" value="DnaK suppressor protein DksA, alpha-hairpin domain"/>
    <property type="match status" value="1"/>
</dbReference>
<dbReference type="Pfam" id="PF01258">
    <property type="entry name" value="zf-dskA_traR"/>
    <property type="match status" value="1"/>
</dbReference>
<dbReference type="Gene3D" id="1.20.120.910">
    <property type="entry name" value="DksA, coiled-coil domain"/>
    <property type="match status" value="1"/>
</dbReference>
<name>A0ABX6TVB8_9BACT</name>
<keyword evidence="1" id="KW-0479">Metal-binding</keyword>
<dbReference type="RefSeq" id="WP_044598238.1">
    <property type="nucleotide sequence ID" value="NZ_CP063079.1"/>
</dbReference>
<organism evidence="6 7">
    <name type="scientific">Campylobacter peloridis</name>
    <dbReference type="NCBI Taxonomy" id="488546"/>
    <lineage>
        <taxon>Bacteria</taxon>
        <taxon>Pseudomonadati</taxon>
        <taxon>Campylobacterota</taxon>
        <taxon>Epsilonproteobacteria</taxon>
        <taxon>Campylobacterales</taxon>
        <taxon>Campylobacteraceae</taxon>
        <taxon>Campylobacter</taxon>
    </lineage>
</organism>
<proteinExistence type="predicted"/>
<evidence type="ECO:0000256" key="4">
    <source>
        <dbReference type="PROSITE-ProRule" id="PRU00510"/>
    </source>
</evidence>
<dbReference type="Proteomes" id="UP000595070">
    <property type="component" value="Chromosome"/>
</dbReference>
<dbReference type="PROSITE" id="PS01102">
    <property type="entry name" value="ZF_DKSA_1"/>
    <property type="match status" value="1"/>
</dbReference>
<reference evidence="6 7" key="1">
    <citation type="submission" date="2020-10" db="EMBL/GenBank/DDBJ databases">
        <title>Campylobacter and Helicobacter PacBio genomes.</title>
        <authorList>
            <person name="Lane C."/>
        </authorList>
    </citation>
    <scope>NUCLEOTIDE SEQUENCE [LARGE SCALE GENOMIC DNA]</scope>
    <source>
        <strain evidence="6 7">2016D-0074</strain>
    </source>
</reference>
<accession>A0ABX6TVB8</accession>